<keyword evidence="8" id="KW-1133">Transmembrane helix</keyword>
<dbReference type="InterPro" id="IPR036942">
    <property type="entry name" value="Beta-barrel_TonB_sf"/>
</dbReference>
<dbReference type="PROSITE" id="PS52016">
    <property type="entry name" value="TONB_DEPENDENT_REC_3"/>
    <property type="match status" value="1"/>
</dbReference>
<dbReference type="SUPFAM" id="SSF49464">
    <property type="entry name" value="Carboxypeptidase regulatory domain-like"/>
    <property type="match status" value="1"/>
</dbReference>
<dbReference type="Gene3D" id="2.170.130.10">
    <property type="entry name" value="TonB-dependent receptor, plug domain"/>
    <property type="match status" value="1"/>
</dbReference>
<evidence type="ECO:0000256" key="5">
    <source>
        <dbReference type="ARBA" id="ARBA00023136"/>
    </source>
</evidence>
<dbReference type="InterPro" id="IPR008969">
    <property type="entry name" value="CarboxyPept-like_regulatory"/>
</dbReference>
<dbReference type="OrthoDB" id="9768177at2"/>
<dbReference type="InterPro" id="IPR023997">
    <property type="entry name" value="TonB-dep_OMP_SusC/RagA_CS"/>
</dbReference>
<accession>A0A5S5DKA2</accession>
<feature type="transmembrane region" description="Helical" evidence="8">
    <location>
        <begin position="28"/>
        <end position="47"/>
    </location>
</feature>
<dbReference type="InterPro" id="IPR023996">
    <property type="entry name" value="TonB-dep_OMP_SusC/RagA"/>
</dbReference>
<evidence type="ECO:0000256" key="6">
    <source>
        <dbReference type="ARBA" id="ARBA00023237"/>
    </source>
</evidence>
<evidence type="ECO:0000256" key="1">
    <source>
        <dbReference type="ARBA" id="ARBA00004571"/>
    </source>
</evidence>
<feature type="domain" description="TonB-dependent receptor plug" evidence="9">
    <location>
        <begin position="142"/>
        <end position="268"/>
    </location>
</feature>
<evidence type="ECO:0000313" key="10">
    <source>
        <dbReference type="EMBL" id="TYP96351.1"/>
    </source>
</evidence>
<proteinExistence type="inferred from homology"/>
<keyword evidence="3 7" id="KW-1134">Transmembrane beta strand</keyword>
<evidence type="ECO:0000256" key="8">
    <source>
        <dbReference type="SAM" id="Phobius"/>
    </source>
</evidence>
<dbReference type="Proteomes" id="UP000325105">
    <property type="component" value="Unassembled WGS sequence"/>
</dbReference>
<comment type="similarity">
    <text evidence="7">Belongs to the TonB-dependent receptor family.</text>
</comment>
<evidence type="ECO:0000313" key="11">
    <source>
        <dbReference type="Proteomes" id="UP000325105"/>
    </source>
</evidence>
<dbReference type="AlphaFoldDB" id="A0A5S5DKA2"/>
<dbReference type="NCBIfam" id="TIGR04057">
    <property type="entry name" value="SusC_RagA_signa"/>
    <property type="match status" value="1"/>
</dbReference>
<evidence type="ECO:0000256" key="3">
    <source>
        <dbReference type="ARBA" id="ARBA00022452"/>
    </source>
</evidence>
<keyword evidence="6 7" id="KW-0998">Cell outer membrane</keyword>
<keyword evidence="2 7" id="KW-0813">Transport</keyword>
<keyword evidence="4 7" id="KW-0812">Transmembrane</keyword>
<keyword evidence="11" id="KW-1185">Reference proteome</keyword>
<evidence type="ECO:0000256" key="7">
    <source>
        <dbReference type="PROSITE-ProRule" id="PRU01360"/>
    </source>
</evidence>
<dbReference type="GO" id="GO:0009279">
    <property type="term" value="C:cell outer membrane"/>
    <property type="evidence" value="ECO:0007669"/>
    <property type="project" value="UniProtKB-SubCell"/>
</dbReference>
<reference evidence="10 11" key="1">
    <citation type="submission" date="2019-07" db="EMBL/GenBank/DDBJ databases">
        <title>Genomic Encyclopedia of Archaeal and Bacterial Type Strains, Phase II (KMG-II): from individual species to whole genera.</title>
        <authorList>
            <person name="Goeker M."/>
        </authorList>
    </citation>
    <scope>NUCLEOTIDE SEQUENCE [LARGE SCALE GENOMIC DNA]</scope>
    <source>
        <strain evidence="10 11">DSM 18850</strain>
    </source>
</reference>
<dbReference type="InterPro" id="IPR037066">
    <property type="entry name" value="Plug_dom_sf"/>
</dbReference>
<dbReference type="Gene3D" id="2.40.170.20">
    <property type="entry name" value="TonB-dependent receptor, beta-barrel domain"/>
    <property type="match status" value="1"/>
</dbReference>
<evidence type="ECO:0000256" key="2">
    <source>
        <dbReference type="ARBA" id="ARBA00022448"/>
    </source>
</evidence>
<dbReference type="Pfam" id="PF07715">
    <property type="entry name" value="Plug"/>
    <property type="match status" value="1"/>
</dbReference>
<protein>
    <submittedName>
        <fullName evidence="10">TonB-linked SusC/RagA family outer membrane protein</fullName>
    </submittedName>
</protein>
<evidence type="ECO:0000256" key="4">
    <source>
        <dbReference type="ARBA" id="ARBA00022692"/>
    </source>
</evidence>
<comment type="subcellular location">
    <subcellularLocation>
        <location evidence="1 7">Cell outer membrane</location>
        <topology evidence="1 7">Multi-pass membrane protein</topology>
    </subcellularLocation>
</comment>
<sequence length="1069" mass="118590">MVCAGQIAIKLNFNVKIMKKQKRRPPKIILHGVISFLTLLVSTVVFAQTTSYSGTVKDERGEPIAGVSVKEKGSSNVVQTDGSGNFSISLSKQQATLVFTFVGYKQQERTAMQGTPLLVVLKEDESSLEEAVVIGYQSVTRKKNTAAVSTISGKELENIPAASFETILQGRLPGVNVQNVSGAPGSMGTVYVRGSTGLSNTYDEAQILSSPLYVVDGIPQPTEQYSNLNTGTGTNFLAGLNPNDIESVSVLRDASAAAIYGSRAANGVILITTKKGGVREPTVSVNGYSGLTMRPELRDVALGSAERAQKMSIIENQLNYMERANLPFILTDSLNPAFNGNTNFQEMFYQKGLLKNLDLSVNGGGGNSTYRFSGNYYDEEGIIKQTGFTRFATRLNLMTKAVKEKVSINPIVSYTLIDRPRGNGSDTNPFPWNANNMPSSLYNLSDARRDYYMGVYDGDLDKNITSQLSLNLNVNVNLLPKLIFTSQTAFQYNTGRRDFSRPSMLNNYLGNSSDSWTSAQENWRTSNYLNYVDKFGKHSLSVLLGQDIEHDKYQVTSAWGYYGSSDQVKVVQGFMQDYQGGYSDYQAWGLLSYYSRLSYDFDERYILSGSIRTDGSSRFGKNNKFGWFPSASAAWLLSEEAFLEDHASISLLKLRASYGTTGNLPRQNYLPYNMYRVNAGGYAGNDNAPSYNGVIAITPNFVNGVAQDNLTWEKGRSWNIGTDVELLNGKYSLSADIYNKETYNQLFAVQLPVSTGYDYAMTNSVGVRNAGVELVIGANPLSRTSPVNWRSNFNISYNRNQIMSLPNGGRDLVMSGDRFDASHILSIGSPINAFYLFQTLGVYSSINDVPVNPYSGELYGNGGPYGAGMFHLKDLDGDYFLDSYRDGINPDKMPIGDPNPKWTGGWTNTFSYKNFSLSFFLNFTLDRDILNLYEADAFATVFDNGQFAVKAYPDLSKYDIWRQDGDKAEYAKIDMGTYRYYYTSAQTFFLENGSYIRLKNVIGSYDFGRALLSRLGINRLRVYGIVDNLLTWKASKKLPDPEAVNQYGEYNGFGYPMPRKFTFGLEITL</sequence>
<keyword evidence="5 7" id="KW-0472">Membrane</keyword>
<name>A0A5S5DKA2_9SPHI</name>
<dbReference type="InterPro" id="IPR012910">
    <property type="entry name" value="Plug_dom"/>
</dbReference>
<dbReference type="InterPro" id="IPR039426">
    <property type="entry name" value="TonB-dep_rcpt-like"/>
</dbReference>
<organism evidence="10 11">
    <name type="scientific">Sphingobacterium allocomposti</name>
    <dbReference type="NCBI Taxonomy" id="415956"/>
    <lineage>
        <taxon>Bacteria</taxon>
        <taxon>Pseudomonadati</taxon>
        <taxon>Bacteroidota</taxon>
        <taxon>Sphingobacteriia</taxon>
        <taxon>Sphingobacteriales</taxon>
        <taxon>Sphingobacteriaceae</taxon>
        <taxon>Sphingobacterium</taxon>
    </lineage>
</organism>
<evidence type="ECO:0000259" key="9">
    <source>
        <dbReference type="Pfam" id="PF07715"/>
    </source>
</evidence>
<dbReference type="SUPFAM" id="SSF56935">
    <property type="entry name" value="Porins"/>
    <property type="match status" value="1"/>
</dbReference>
<dbReference type="NCBIfam" id="TIGR04056">
    <property type="entry name" value="OMP_RagA_SusC"/>
    <property type="match status" value="1"/>
</dbReference>
<gene>
    <name evidence="10" type="ORF">BC792_10659</name>
</gene>
<dbReference type="Gene3D" id="2.60.40.1120">
    <property type="entry name" value="Carboxypeptidase-like, regulatory domain"/>
    <property type="match status" value="1"/>
</dbReference>
<comment type="caution">
    <text evidence="10">The sequence shown here is derived from an EMBL/GenBank/DDBJ whole genome shotgun (WGS) entry which is preliminary data.</text>
</comment>
<dbReference type="EMBL" id="VNHX01000006">
    <property type="protein sequence ID" value="TYP96351.1"/>
    <property type="molecule type" value="Genomic_DNA"/>
</dbReference>
<dbReference type="Pfam" id="PF13715">
    <property type="entry name" value="CarbopepD_reg_2"/>
    <property type="match status" value="1"/>
</dbReference>